<dbReference type="EMBL" id="JAFREP010000004">
    <property type="protein sequence ID" value="MBO1318116.1"/>
    <property type="molecule type" value="Genomic_DNA"/>
</dbReference>
<dbReference type="InterPro" id="IPR050810">
    <property type="entry name" value="Bact_Secretion_Sys_Channel"/>
</dbReference>
<dbReference type="Pfam" id="PF00263">
    <property type="entry name" value="Secretin"/>
    <property type="match status" value="1"/>
</dbReference>
<dbReference type="Gene3D" id="2.60.40.680">
    <property type="match status" value="1"/>
</dbReference>
<dbReference type="GO" id="GO:0000272">
    <property type="term" value="P:polysaccharide catabolic process"/>
    <property type="evidence" value="ECO:0007669"/>
    <property type="project" value="InterPro"/>
</dbReference>
<evidence type="ECO:0008006" key="8">
    <source>
        <dbReference type="Google" id="ProtNLM"/>
    </source>
</evidence>
<dbReference type="GO" id="GO:0009306">
    <property type="term" value="P:protein secretion"/>
    <property type="evidence" value="ECO:0007669"/>
    <property type="project" value="InterPro"/>
</dbReference>
<dbReference type="PANTHER" id="PTHR30332:SF17">
    <property type="entry name" value="TYPE IV PILIATION SYSTEM PROTEIN DR_0774-RELATED"/>
    <property type="match status" value="1"/>
</dbReference>
<comment type="similarity">
    <text evidence="1">Belongs to the bacterial secretin family.</text>
</comment>
<evidence type="ECO:0000313" key="6">
    <source>
        <dbReference type="EMBL" id="MBO1318116.1"/>
    </source>
</evidence>
<gene>
    <name evidence="6" type="ORF">J3U88_06600</name>
</gene>
<dbReference type="SUPFAM" id="SSF48452">
    <property type="entry name" value="TPR-like"/>
    <property type="match status" value="1"/>
</dbReference>
<dbReference type="InterPro" id="IPR011990">
    <property type="entry name" value="TPR-like_helical_dom_sf"/>
</dbReference>
<reference evidence="6" key="1">
    <citation type="submission" date="2021-03" db="EMBL/GenBank/DDBJ databases">
        <authorList>
            <person name="Wang G."/>
        </authorList>
    </citation>
    <scope>NUCLEOTIDE SEQUENCE</scope>
    <source>
        <strain evidence="6">KCTC 12899</strain>
    </source>
</reference>
<keyword evidence="2" id="KW-0175">Coiled coil</keyword>
<feature type="region of interest" description="Disordered" evidence="3">
    <location>
        <begin position="572"/>
        <end position="643"/>
    </location>
</feature>
<dbReference type="RefSeq" id="WP_207857714.1">
    <property type="nucleotide sequence ID" value="NZ_JAFREP010000004.1"/>
</dbReference>
<dbReference type="CDD" id="cd08547">
    <property type="entry name" value="Type_II_cohesin"/>
    <property type="match status" value="1"/>
</dbReference>
<feature type="compositionally biased region" description="Basic and acidic residues" evidence="3">
    <location>
        <begin position="572"/>
        <end position="582"/>
    </location>
</feature>
<dbReference type="Proteomes" id="UP000664417">
    <property type="component" value="Unassembled WGS sequence"/>
</dbReference>
<feature type="coiled-coil region" evidence="2">
    <location>
        <begin position="107"/>
        <end position="134"/>
    </location>
</feature>
<dbReference type="InterPro" id="IPR008965">
    <property type="entry name" value="CBM2/CBM3_carb-bd_dom_sf"/>
</dbReference>
<evidence type="ECO:0000259" key="5">
    <source>
        <dbReference type="Pfam" id="PF00963"/>
    </source>
</evidence>
<evidence type="ECO:0000256" key="1">
    <source>
        <dbReference type="RuleBase" id="RU004003"/>
    </source>
</evidence>
<evidence type="ECO:0000256" key="2">
    <source>
        <dbReference type="SAM" id="Coils"/>
    </source>
</evidence>
<dbReference type="PROSITE" id="PS51257">
    <property type="entry name" value="PROKAR_LIPOPROTEIN"/>
    <property type="match status" value="1"/>
</dbReference>
<keyword evidence="7" id="KW-1185">Reference proteome</keyword>
<dbReference type="AlphaFoldDB" id="A0A8J7QBV1"/>
<sequence>MRYQSSLLVGLLVVAMITGGCIQRKSVRDALNATERENWDQAYVLWQEVLEDDPKSTKAKLELERSRVKAALDHLRKANYYYERGQLGEAKFETQLVLNLDPSNGQARLLAERIQEQEKALAEERRESRESANRIGSGNLPQLNPRTWGALDLIFSKPTSVRDIYTALGRGYDVNIVVDTKIRDEKISLDLRNLDFLKALDTLMVLNRHFFKVIDDNTMVILEDNKNNRDRYDNQIIRTFYLSNITPKDLKQHLQRLGGIKEYAENESLNAITVKGTEEQIALAEQIIVANDKSKPEVILEVELLEVNKSRSRRLGILPVNPVNQNSPLYRAGVVADPLDRSDDDADANGLRGIFPSLNSNDYLTVVPALAIDFLKEHGDSTQVANPTMRVTSGEKASIQIGQSIPIASTSFTSAQLAGNQGFNNVGDQALTSFNYNDVGINIKVEPRVHFNQEITLVMELSVTSVLSAGLQPVLGQRQVTTTIRLRDGETNVMAGLLNNDERKSLSGIPGLSDIPVLGRLFSNDEKTISQTDIIMTIRPIIIRDSDINENDRAPYEVGSLRLSSLYAKAKEAAEERQERENGTLIPRSSGGPSVEEPEALKPAYPVGSEPPPEENGDDAPDEPQPEEALPSPAMLSFMPPNLSGRQDDVIEVQLFMTNVEAMSSGEIVVGFDPEVLQAESVQIGQFFDARGQQPLLRPAWNNSRGRLSLVLAQRTTAEPFSGSGILAEIVFRAKQPGDGQLEMIKLALQNAEGELLPAEGLSATYEVNP</sequence>
<name>A0A8J7QBV1_9BACT</name>
<dbReference type="SUPFAM" id="SSF49384">
    <property type="entry name" value="Carbohydrate-binding domain"/>
    <property type="match status" value="1"/>
</dbReference>
<feature type="domain" description="Cohesin" evidence="5">
    <location>
        <begin position="644"/>
        <end position="737"/>
    </location>
</feature>
<evidence type="ECO:0000259" key="4">
    <source>
        <dbReference type="Pfam" id="PF00263"/>
    </source>
</evidence>
<organism evidence="6 7">
    <name type="scientific">Acanthopleuribacter pedis</name>
    <dbReference type="NCBI Taxonomy" id="442870"/>
    <lineage>
        <taxon>Bacteria</taxon>
        <taxon>Pseudomonadati</taxon>
        <taxon>Acidobacteriota</taxon>
        <taxon>Holophagae</taxon>
        <taxon>Acanthopleuribacterales</taxon>
        <taxon>Acanthopleuribacteraceae</taxon>
        <taxon>Acanthopleuribacter</taxon>
    </lineage>
</organism>
<evidence type="ECO:0000313" key="7">
    <source>
        <dbReference type="Proteomes" id="UP000664417"/>
    </source>
</evidence>
<dbReference type="PRINTS" id="PR00811">
    <property type="entry name" value="BCTERIALGSPD"/>
</dbReference>
<comment type="caution">
    <text evidence="6">The sequence shown here is derived from an EMBL/GenBank/DDBJ whole genome shotgun (WGS) entry which is preliminary data.</text>
</comment>
<dbReference type="GO" id="GO:0030246">
    <property type="term" value="F:carbohydrate binding"/>
    <property type="evidence" value="ECO:0007669"/>
    <property type="project" value="InterPro"/>
</dbReference>
<protein>
    <recommendedName>
        <fullName evidence="8">Cohesin domain-containing protein</fullName>
    </recommendedName>
</protein>
<evidence type="ECO:0000256" key="3">
    <source>
        <dbReference type="SAM" id="MobiDB-lite"/>
    </source>
</evidence>
<dbReference type="InterPro" id="IPR002102">
    <property type="entry name" value="Cohesin_dom"/>
</dbReference>
<dbReference type="GO" id="GO:0015627">
    <property type="term" value="C:type II protein secretion system complex"/>
    <property type="evidence" value="ECO:0007669"/>
    <property type="project" value="TreeGrafter"/>
</dbReference>
<proteinExistence type="inferred from homology"/>
<dbReference type="Pfam" id="PF00963">
    <property type="entry name" value="Cohesin"/>
    <property type="match status" value="1"/>
</dbReference>
<dbReference type="PANTHER" id="PTHR30332">
    <property type="entry name" value="PROBABLE GENERAL SECRETION PATHWAY PROTEIN D"/>
    <property type="match status" value="1"/>
</dbReference>
<dbReference type="InterPro" id="IPR004846">
    <property type="entry name" value="T2SS/T3SS_dom"/>
</dbReference>
<feature type="compositionally biased region" description="Acidic residues" evidence="3">
    <location>
        <begin position="612"/>
        <end position="626"/>
    </location>
</feature>
<accession>A0A8J7QBV1</accession>
<dbReference type="Gene3D" id="1.25.40.10">
    <property type="entry name" value="Tetratricopeptide repeat domain"/>
    <property type="match status" value="1"/>
</dbReference>
<dbReference type="InterPro" id="IPR001775">
    <property type="entry name" value="GspD/PilQ"/>
</dbReference>
<feature type="domain" description="Type II/III secretion system secretin-like" evidence="4">
    <location>
        <begin position="375"/>
        <end position="544"/>
    </location>
</feature>